<dbReference type="SUPFAM" id="SSF117281">
    <property type="entry name" value="Kelch motif"/>
    <property type="match status" value="1"/>
</dbReference>
<dbReference type="AlphaFoldDB" id="A0A7X6DSC0"/>
<evidence type="ECO:0000256" key="2">
    <source>
        <dbReference type="ARBA" id="ARBA00022737"/>
    </source>
</evidence>
<comment type="caution">
    <text evidence="4">The sequence shown here is derived from an EMBL/GenBank/DDBJ whole genome shotgun (WGS) entry which is preliminary data.</text>
</comment>
<accession>A0A7X6DSC0</accession>
<gene>
    <name evidence="4" type="ORF">MNODULE_17230</name>
</gene>
<dbReference type="EMBL" id="VTOW01000003">
    <property type="protein sequence ID" value="NKE72496.1"/>
    <property type="molecule type" value="Genomic_DNA"/>
</dbReference>
<dbReference type="Pfam" id="PF24681">
    <property type="entry name" value="Kelch_KLHDC2_KLHL20_DRC7"/>
    <property type="match status" value="2"/>
</dbReference>
<evidence type="ECO:0008006" key="6">
    <source>
        <dbReference type="Google" id="ProtNLM"/>
    </source>
</evidence>
<dbReference type="Proteomes" id="UP000534783">
    <property type="component" value="Unassembled WGS sequence"/>
</dbReference>
<dbReference type="PANTHER" id="PTHR46093">
    <property type="entry name" value="ACYL-COA-BINDING DOMAIN-CONTAINING PROTEIN 5"/>
    <property type="match status" value="1"/>
</dbReference>
<dbReference type="Gene3D" id="2.120.10.80">
    <property type="entry name" value="Kelch-type beta propeller"/>
    <property type="match status" value="2"/>
</dbReference>
<sequence>MKEVSIQRQIGLFLLCSLAITFLLAACDGDSITGGGGGGGACTVANCFGGGSTGGGGSQNPNLSISAVPGDGENTLTFALSSGNADSFNIYWSTSPDTTTPTWNKIEGATSPFLHENLSNGVPRFYGVTAVSGGSESDPSAVVGAMPGKWTQLDQVTVIDPPARDSHTAVYNPTTDRMIVFGGKTQSATLQDLWVLSNASGASAGNPTWTPPNVSSPPPIRASHTAVYDKQTNKMIVFAGSGSTDGTSLLRNDLWSLSDADGSGSPSWQLPPFNGSPPSTRWGHAAVYDEQADIMIVFGGAQTGVAIFDDVWVLEDATQFIPTWRQISMPATGGPSARCCMAVGYDSTNRRMIIFGGFGGFGQSGATLFGDLWTLTFDATFQTATWKELTPSGGTAPSARCCAASFWDGSKFLLFGGGTFNNSSDDKIYAFVLQDDTFATADGASGGPPARTFPTAVPAGHFLLFGGTEEFTPFNDLWRLE</sequence>
<dbReference type="PANTHER" id="PTHR46093:SF18">
    <property type="entry name" value="FIBRONECTIN TYPE-III DOMAIN-CONTAINING PROTEIN"/>
    <property type="match status" value="1"/>
</dbReference>
<reference evidence="4 5" key="1">
    <citation type="journal article" date="2020" name="Nature">
        <title>Bacterial chemolithoautotrophy via manganese oxidation.</title>
        <authorList>
            <person name="Yu H."/>
            <person name="Leadbetter J.R."/>
        </authorList>
    </citation>
    <scope>NUCLEOTIDE SEQUENCE [LARGE SCALE GENOMIC DNA]</scope>
    <source>
        <strain evidence="4 5">Mn-1</strain>
    </source>
</reference>
<feature type="chain" id="PRO_5031381752" description="Kelch repeat-containing protein" evidence="3">
    <location>
        <begin position="26"/>
        <end position="481"/>
    </location>
</feature>
<organism evidence="4 5">
    <name type="scientific">Candidatus Manganitrophus noduliformans</name>
    <dbReference type="NCBI Taxonomy" id="2606439"/>
    <lineage>
        <taxon>Bacteria</taxon>
        <taxon>Pseudomonadati</taxon>
        <taxon>Nitrospirota</taxon>
        <taxon>Nitrospiria</taxon>
        <taxon>Candidatus Troglogloeales</taxon>
        <taxon>Candidatus Manganitrophaceae</taxon>
        <taxon>Candidatus Manganitrophus</taxon>
    </lineage>
</organism>
<evidence type="ECO:0000313" key="5">
    <source>
        <dbReference type="Proteomes" id="UP000534783"/>
    </source>
</evidence>
<evidence type="ECO:0000256" key="1">
    <source>
        <dbReference type="ARBA" id="ARBA00022441"/>
    </source>
</evidence>
<keyword evidence="3" id="KW-0732">Signal</keyword>
<dbReference type="PROSITE" id="PS51257">
    <property type="entry name" value="PROKAR_LIPOPROTEIN"/>
    <property type="match status" value="1"/>
</dbReference>
<evidence type="ECO:0000313" key="4">
    <source>
        <dbReference type="EMBL" id="NKE72496.1"/>
    </source>
</evidence>
<keyword evidence="2" id="KW-0677">Repeat</keyword>
<dbReference type="InterPro" id="IPR015915">
    <property type="entry name" value="Kelch-typ_b-propeller"/>
</dbReference>
<name>A0A7X6DSC0_9BACT</name>
<feature type="signal peptide" evidence="3">
    <location>
        <begin position="1"/>
        <end position="25"/>
    </location>
</feature>
<proteinExistence type="predicted"/>
<evidence type="ECO:0000256" key="3">
    <source>
        <dbReference type="SAM" id="SignalP"/>
    </source>
</evidence>
<keyword evidence="1" id="KW-0880">Kelch repeat</keyword>
<dbReference type="RefSeq" id="WP_168062194.1">
    <property type="nucleotide sequence ID" value="NZ_VTOW01000003.1"/>
</dbReference>
<dbReference type="InterPro" id="IPR013783">
    <property type="entry name" value="Ig-like_fold"/>
</dbReference>
<protein>
    <recommendedName>
        <fullName evidence="6">Kelch repeat-containing protein</fullName>
    </recommendedName>
</protein>
<dbReference type="Gene3D" id="2.60.40.10">
    <property type="entry name" value="Immunoglobulins"/>
    <property type="match status" value="1"/>
</dbReference>
<keyword evidence="5" id="KW-1185">Reference proteome</keyword>